<dbReference type="Proteomes" id="UP000095658">
    <property type="component" value="Unassembled WGS sequence"/>
</dbReference>
<keyword evidence="4" id="KW-1185">Reference proteome</keyword>
<sequence length="146" mass="16289">MKKQALFFFLALCFGLTACKENADQQLEEAETQSLPSEQNGVSMEAGQKMYAPDAEKMTILIENKSEQEVVYGKHFTMEKKVGGVWRMVPFKDGAAFVEIALFISPGEMETEAIPLYLFHPPLSEGTYRIVKKIGGQSLAADFIIE</sequence>
<evidence type="ECO:0000313" key="4">
    <source>
        <dbReference type="Proteomes" id="UP000095658"/>
    </source>
</evidence>
<gene>
    <name evidence="3" type="ORF">BA724_00515</name>
</gene>
<proteinExistence type="predicted"/>
<dbReference type="OrthoDB" id="2965516at2"/>
<evidence type="ECO:0000256" key="1">
    <source>
        <dbReference type="SAM" id="SignalP"/>
    </source>
</evidence>
<dbReference type="AlphaFoldDB" id="A0A1E7DU82"/>
<keyword evidence="1" id="KW-0732">Signal</keyword>
<dbReference type="EMBL" id="MAMP01000001">
    <property type="protein sequence ID" value="OES46575.1"/>
    <property type="molecule type" value="Genomic_DNA"/>
</dbReference>
<dbReference type="PROSITE" id="PS51257">
    <property type="entry name" value="PROKAR_LIPOPROTEIN"/>
    <property type="match status" value="1"/>
</dbReference>
<comment type="caution">
    <text evidence="3">The sequence shown here is derived from an EMBL/GenBank/DDBJ whole genome shotgun (WGS) entry which is preliminary data.</text>
</comment>
<feature type="domain" description="Bacterial Ig-like" evidence="2">
    <location>
        <begin position="39"/>
        <end position="143"/>
    </location>
</feature>
<organism evidence="3 4">
    <name type="scientific">Domibacillus iocasae</name>
    <dbReference type="NCBI Taxonomy" id="1714016"/>
    <lineage>
        <taxon>Bacteria</taxon>
        <taxon>Bacillati</taxon>
        <taxon>Bacillota</taxon>
        <taxon>Bacilli</taxon>
        <taxon>Bacillales</taxon>
        <taxon>Bacillaceae</taxon>
        <taxon>Domibacillus</taxon>
    </lineage>
</organism>
<reference evidence="3 4" key="1">
    <citation type="submission" date="2016-06" db="EMBL/GenBank/DDBJ databases">
        <title>Domibacillus iocasae genome sequencing.</title>
        <authorList>
            <person name="Verma A."/>
            <person name="Pal Y."/>
            <person name="Ojha A.K."/>
            <person name="Krishnamurthi S."/>
        </authorList>
    </citation>
    <scope>NUCLEOTIDE SEQUENCE [LARGE SCALE GENOMIC DNA]</scope>
    <source>
        <strain evidence="3 4">DSM 29979</strain>
    </source>
</reference>
<protein>
    <recommendedName>
        <fullName evidence="2">Bacterial Ig-like domain-containing protein</fullName>
    </recommendedName>
</protein>
<accession>A0A1E7DU82</accession>
<name>A0A1E7DU82_9BACI</name>
<evidence type="ECO:0000259" key="2">
    <source>
        <dbReference type="Pfam" id="PF20251"/>
    </source>
</evidence>
<feature type="signal peptide" evidence="1">
    <location>
        <begin position="1"/>
        <end position="23"/>
    </location>
</feature>
<dbReference type="Pfam" id="PF20251">
    <property type="entry name" value="Big_14"/>
    <property type="match status" value="1"/>
</dbReference>
<evidence type="ECO:0000313" key="3">
    <source>
        <dbReference type="EMBL" id="OES46575.1"/>
    </source>
</evidence>
<dbReference type="STRING" id="1714016.BA724_00515"/>
<dbReference type="RefSeq" id="WP_069936740.1">
    <property type="nucleotide sequence ID" value="NZ_MAMP01000001.1"/>
</dbReference>
<dbReference type="InterPro" id="IPR046878">
    <property type="entry name" value="Big_14"/>
</dbReference>
<feature type="chain" id="PRO_5009191551" description="Bacterial Ig-like domain-containing protein" evidence="1">
    <location>
        <begin position="24"/>
        <end position="146"/>
    </location>
</feature>